<keyword evidence="2 5" id="KW-0489">Methyltransferase</keyword>
<dbReference type="InterPro" id="IPR050390">
    <property type="entry name" value="C5-Methyltransferase"/>
</dbReference>
<feature type="compositionally biased region" description="Basic and acidic residues" evidence="7">
    <location>
        <begin position="296"/>
        <end position="306"/>
    </location>
</feature>
<dbReference type="PANTHER" id="PTHR10629">
    <property type="entry name" value="CYTOSINE-SPECIFIC METHYLTRANSFERASE"/>
    <property type="match status" value="1"/>
</dbReference>
<feature type="compositionally biased region" description="Basic and acidic residues" evidence="7">
    <location>
        <begin position="549"/>
        <end position="564"/>
    </location>
</feature>
<keyword evidence="3 5" id="KW-0808">Transferase</keyword>
<evidence type="ECO:0000256" key="4">
    <source>
        <dbReference type="ARBA" id="ARBA00022691"/>
    </source>
</evidence>
<feature type="compositionally biased region" description="Acidic residues" evidence="7">
    <location>
        <begin position="1305"/>
        <end position="1327"/>
    </location>
</feature>
<dbReference type="InterPro" id="IPR003903">
    <property type="entry name" value="UIM_dom"/>
</dbReference>
<protein>
    <recommendedName>
        <fullName evidence="1">DNA (cytosine-5-)-methyltransferase</fullName>
        <ecNumber evidence="1">2.1.1.37</ecNumber>
    </recommendedName>
</protein>
<feature type="compositionally biased region" description="Low complexity" evidence="7">
    <location>
        <begin position="879"/>
        <end position="894"/>
    </location>
</feature>
<gene>
    <name evidence="8" type="ORF">SLS63_000411</name>
</gene>
<comment type="similarity">
    <text evidence="5 6">Belongs to the class I-like SAM-binding methyltransferase superfamily. C5-methyltransferase family.</text>
</comment>
<keyword evidence="4 5" id="KW-0949">S-adenosyl-L-methionine</keyword>
<organism evidence="8 9">
    <name type="scientific">Diaporthe eres</name>
    <name type="common">Phomopsis oblonga</name>
    <dbReference type="NCBI Taxonomy" id="83184"/>
    <lineage>
        <taxon>Eukaryota</taxon>
        <taxon>Fungi</taxon>
        <taxon>Dikarya</taxon>
        <taxon>Ascomycota</taxon>
        <taxon>Pezizomycotina</taxon>
        <taxon>Sordariomycetes</taxon>
        <taxon>Sordariomycetidae</taxon>
        <taxon>Diaporthales</taxon>
        <taxon>Diaporthaceae</taxon>
        <taxon>Diaporthe</taxon>
        <taxon>Diaporthe eres species complex</taxon>
    </lineage>
</organism>
<feature type="compositionally biased region" description="Acidic residues" evidence="7">
    <location>
        <begin position="1216"/>
        <end position="1255"/>
    </location>
</feature>
<dbReference type="Proteomes" id="UP001430848">
    <property type="component" value="Unassembled WGS sequence"/>
</dbReference>
<evidence type="ECO:0000313" key="8">
    <source>
        <dbReference type="EMBL" id="KAK7742843.1"/>
    </source>
</evidence>
<evidence type="ECO:0000256" key="3">
    <source>
        <dbReference type="ARBA" id="ARBA00022679"/>
    </source>
</evidence>
<dbReference type="Pfam" id="PF02809">
    <property type="entry name" value="UIM"/>
    <property type="match status" value="1"/>
</dbReference>
<feature type="compositionally biased region" description="Polar residues" evidence="7">
    <location>
        <begin position="1134"/>
        <end position="1149"/>
    </location>
</feature>
<keyword evidence="9" id="KW-1185">Reference proteome</keyword>
<feature type="active site" evidence="5">
    <location>
        <position position="419"/>
    </location>
</feature>
<feature type="compositionally biased region" description="Low complexity" evidence="7">
    <location>
        <begin position="971"/>
        <end position="984"/>
    </location>
</feature>
<evidence type="ECO:0000256" key="6">
    <source>
        <dbReference type="RuleBase" id="RU000416"/>
    </source>
</evidence>
<feature type="region of interest" description="Disordered" evidence="7">
    <location>
        <begin position="549"/>
        <end position="569"/>
    </location>
</feature>
<evidence type="ECO:0000256" key="2">
    <source>
        <dbReference type="ARBA" id="ARBA00022603"/>
    </source>
</evidence>
<dbReference type="PRINTS" id="PR00105">
    <property type="entry name" value="C5METTRFRASE"/>
</dbReference>
<name>A0ABR1PQN6_DIAER</name>
<dbReference type="EMBL" id="JAKNSF020000001">
    <property type="protein sequence ID" value="KAK7742843.1"/>
    <property type="molecule type" value="Genomic_DNA"/>
</dbReference>
<feature type="compositionally biased region" description="Polar residues" evidence="7">
    <location>
        <begin position="778"/>
        <end position="792"/>
    </location>
</feature>
<dbReference type="SUPFAM" id="SSF53335">
    <property type="entry name" value="S-adenosyl-L-methionine-dependent methyltransferases"/>
    <property type="match status" value="1"/>
</dbReference>
<dbReference type="NCBIfam" id="TIGR00675">
    <property type="entry name" value="dcm"/>
    <property type="match status" value="1"/>
</dbReference>
<feature type="compositionally biased region" description="Low complexity" evidence="7">
    <location>
        <begin position="723"/>
        <end position="748"/>
    </location>
</feature>
<feature type="compositionally biased region" description="Polar residues" evidence="7">
    <location>
        <begin position="810"/>
        <end position="841"/>
    </location>
</feature>
<feature type="region of interest" description="Disordered" evidence="7">
    <location>
        <begin position="1294"/>
        <end position="1371"/>
    </location>
</feature>
<feature type="compositionally biased region" description="Polar residues" evidence="7">
    <location>
        <begin position="941"/>
        <end position="965"/>
    </location>
</feature>
<dbReference type="Pfam" id="PF00145">
    <property type="entry name" value="DNA_methylase"/>
    <property type="match status" value="2"/>
</dbReference>
<evidence type="ECO:0000313" key="9">
    <source>
        <dbReference type="Proteomes" id="UP001430848"/>
    </source>
</evidence>
<dbReference type="PANTHER" id="PTHR10629:SF52">
    <property type="entry name" value="DNA (CYTOSINE-5)-METHYLTRANSFERASE 1"/>
    <property type="match status" value="1"/>
</dbReference>
<dbReference type="Gene3D" id="3.40.50.150">
    <property type="entry name" value="Vaccinia Virus protein VP39"/>
    <property type="match status" value="1"/>
</dbReference>
<evidence type="ECO:0000256" key="1">
    <source>
        <dbReference type="ARBA" id="ARBA00011975"/>
    </source>
</evidence>
<feature type="region of interest" description="Disordered" evidence="7">
    <location>
        <begin position="296"/>
        <end position="320"/>
    </location>
</feature>
<feature type="compositionally biased region" description="Polar residues" evidence="7">
    <location>
        <begin position="1009"/>
        <end position="1024"/>
    </location>
</feature>
<dbReference type="InterPro" id="IPR029063">
    <property type="entry name" value="SAM-dependent_MTases_sf"/>
</dbReference>
<feature type="region of interest" description="Disordered" evidence="7">
    <location>
        <begin position="646"/>
        <end position="678"/>
    </location>
</feature>
<feature type="region of interest" description="Disordered" evidence="7">
    <location>
        <begin position="1"/>
        <end position="34"/>
    </location>
</feature>
<feature type="compositionally biased region" description="Polar residues" evidence="7">
    <location>
        <begin position="749"/>
        <end position="760"/>
    </location>
</feature>
<feature type="region of interest" description="Disordered" evidence="7">
    <location>
        <begin position="722"/>
        <end position="1053"/>
    </location>
</feature>
<comment type="caution">
    <text evidence="8">The sequence shown here is derived from an EMBL/GenBank/DDBJ whole genome shotgun (WGS) entry which is preliminary data.</text>
</comment>
<evidence type="ECO:0000256" key="5">
    <source>
        <dbReference type="PROSITE-ProRule" id="PRU01016"/>
    </source>
</evidence>
<sequence length="1371" mass="151313">MSTSRDMAGFRETGVPDGSQEQPILVDEDHDAPQSGIGFEVERLVRQVQKGDARFNPIDLDGDDENLSEDPWRVDEENYDRDNAKIEREELTNEPEDTQDGPCVHWKKGIRNPCPCGTHQKVPKVTSGSIEISQFQVVELKESVRIGRYEAEFVEVHDIWVPYKGDYFFVRGRTYARTRNLEGRIIPRKNEVCEIYELDENDHRATNPDTYLEQALVEVPIQNIKTIRILHKTNKPFPECRFDRVRYRTKKEQEDKAPIICRVEFVMLYPDYRYRQKQRPIAGEVIRYYSQNDIPKDRHRVPDSERRKPHGKIRGGSFVPNGAPKADPQASLIYQAVGQKYSGADFFCGAGGYSMGAEMAGLKVLLACDWWTRCCETYRQNFPGVELHQKDIYKLIEEMSTDLTREHFNIDILHFSPPCQTWSPAHTCEGKKDEENRAALFACEKILIIFKPRIFTVEQTFGLAQDRWIPNFNALIQGFTRHGYSVKWKVLHLVEYGLPQTRKRLVMIGAAPGEQLPAWPRPTHSKDPKDGQKPYVSALQACSALVEGENRHDVKDARPADKVPWDSSKPLGRTVTCSGGQCHHWSGERDFTLAEFAVIQGFPTDFRFEGKCIKKQIGNAFAPIVVKVLLKCIRVHLEKFDGVTRQPPPGQVIVVSDDDDNDNNDSNRPQLQHKDLGQSHIERQLVVEDLVGFSRKPSGLSQELVQGVIEDLRQNPVQCFLARGNRNSSKGNSSSGPNPRRSSRIGSRQAQPTQRNTLNSYFLPVNDQDPPPAANPVVGTNSSAAPQNTADLTSDAAGDVHTATEDVTAGASSATFQNPSTSDESSTGQASSVRQTTSAGRTINAGIIAAPPRQSSPDSDEPRGRRGAQKAVTIADFNSPVRQTRSSTSRSAAGPSGGQSIVGGFLSAPPRDSSDSDSESDRPMARRSARKARTIADLNYSPRQTRSSSLRSTGHRSAQNAQTLAGLNEESSAGRSASSDAAARQPRRTGRIIGGFLTAPGRRSPPGFNDTTPLYQDPQAAQTVPDSDDAPPNPSPRVAENSRVFSNARSSKKITEEEVMAEVMKAAKRTKIFPGLVKKLQKLQVDKDPAVPSSPGPQSPPGLDLIASPSQTPRTGQETDDVLTEPTAPRHHSPSGTRDGTPQNDSPAPQSGLFEGAVSSSARQTGIRAALFNASQGAQPGEDVGGPSRRRSSGDSVAYMGESSRAGARPSIPFIVEDDGEEVGGDEQGDYDEEEASDGVDADDGEEEEEEDEEQQLQRAIRMSLEGVAPVQEGREFDLQGFHLGETALAFEASLQEARHPSQEYEPEDLYSAMDDDAPAPEPEDEREMYGPGDRKGKGRAVAPRKYDEYAEDEEEAEREGSLSKRPRGSK</sequence>
<reference evidence="8 9" key="1">
    <citation type="submission" date="2024-02" db="EMBL/GenBank/DDBJ databases">
        <title>De novo assembly and annotation of 12 fungi associated with fruit tree decline syndrome in Ontario, Canada.</title>
        <authorList>
            <person name="Sulman M."/>
            <person name="Ellouze W."/>
            <person name="Ilyukhin E."/>
        </authorList>
    </citation>
    <scope>NUCLEOTIDE SEQUENCE [LARGE SCALE GENOMIC DNA]</scope>
    <source>
        <strain evidence="8 9">M169</strain>
    </source>
</reference>
<feature type="region of interest" description="Disordered" evidence="7">
    <location>
        <begin position="1086"/>
        <end position="1257"/>
    </location>
</feature>
<dbReference type="InterPro" id="IPR001525">
    <property type="entry name" value="C5_MeTfrase"/>
</dbReference>
<dbReference type="EC" id="2.1.1.37" evidence="1"/>
<accession>A0ABR1PQN6</accession>
<dbReference type="PROSITE" id="PS50330">
    <property type="entry name" value="UIM"/>
    <property type="match status" value="1"/>
</dbReference>
<evidence type="ECO:0000256" key="7">
    <source>
        <dbReference type="SAM" id="MobiDB-lite"/>
    </source>
</evidence>
<dbReference type="PROSITE" id="PS51679">
    <property type="entry name" value="SAM_MT_C5"/>
    <property type="match status" value="1"/>
</dbReference>
<proteinExistence type="inferred from homology"/>